<evidence type="ECO:0000256" key="2">
    <source>
        <dbReference type="ARBA" id="ARBA00047375"/>
    </source>
</evidence>
<dbReference type="Gene3D" id="3.40.47.10">
    <property type="match status" value="1"/>
</dbReference>
<sequence length="106" mass="11492">MFQALKGYKGLGERTYGSTALMQILLIKTMKEARNETEAVMFGAIDEVLGKTGLKPVDIGIVVVNSSLFNPSPSLAATIVNHYKLRQSVVTYTLGVEWGAVLGLFL</sequence>
<evidence type="ECO:0000256" key="1">
    <source>
        <dbReference type="ARBA" id="ARBA00023315"/>
    </source>
</evidence>
<dbReference type="Proteomes" id="UP001396334">
    <property type="component" value="Unassembled WGS sequence"/>
</dbReference>
<organism evidence="4 5">
    <name type="scientific">Hibiscus sabdariffa</name>
    <name type="common">roselle</name>
    <dbReference type="NCBI Taxonomy" id="183260"/>
    <lineage>
        <taxon>Eukaryota</taxon>
        <taxon>Viridiplantae</taxon>
        <taxon>Streptophyta</taxon>
        <taxon>Embryophyta</taxon>
        <taxon>Tracheophyta</taxon>
        <taxon>Spermatophyta</taxon>
        <taxon>Magnoliopsida</taxon>
        <taxon>eudicotyledons</taxon>
        <taxon>Gunneridae</taxon>
        <taxon>Pentapetalae</taxon>
        <taxon>rosids</taxon>
        <taxon>malvids</taxon>
        <taxon>Malvales</taxon>
        <taxon>Malvaceae</taxon>
        <taxon>Malvoideae</taxon>
        <taxon>Hibiscus</taxon>
    </lineage>
</organism>
<gene>
    <name evidence="4" type="ORF">V6N11_063576</name>
</gene>
<dbReference type="EMBL" id="JBBPBN010000314">
    <property type="protein sequence ID" value="KAK8489423.1"/>
    <property type="molecule type" value="Genomic_DNA"/>
</dbReference>
<reference evidence="4 5" key="1">
    <citation type="journal article" date="2024" name="G3 (Bethesda)">
        <title>Genome assembly of Hibiscus sabdariffa L. provides insights into metabolisms of medicinal natural products.</title>
        <authorList>
            <person name="Kim T."/>
        </authorList>
    </citation>
    <scope>NUCLEOTIDE SEQUENCE [LARGE SCALE GENOMIC DNA]</scope>
    <source>
        <strain evidence="4">TK-2024</strain>
        <tissue evidence="4">Old leaves</tissue>
    </source>
</reference>
<comment type="catalytic activity">
    <reaction evidence="2">
        <text>a very-long-chain acyl-CoA + malonyl-CoA + H(+) = a very-long-chain 3-oxoacyl-CoA + CO2 + CoA</text>
        <dbReference type="Rhea" id="RHEA:32727"/>
        <dbReference type="ChEBI" id="CHEBI:15378"/>
        <dbReference type="ChEBI" id="CHEBI:16526"/>
        <dbReference type="ChEBI" id="CHEBI:57287"/>
        <dbReference type="ChEBI" id="CHEBI:57384"/>
        <dbReference type="ChEBI" id="CHEBI:90725"/>
        <dbReference type="ChEBI" id="CHEBI:90736"/>
        <dbReference type="EC" id="2.3.1.199"/>
    </reaction>
</comment>
<protein>
    <recommendedName>
        <fullName evidence="3">FAE domain-containing protein</fullName>
    </recommendedName>
</protein>
<keyword evidence="1" id="KW-0808">Transferase</keyword>
<evidence type="ECO:0000313" key="4">
    <source>
        <dbReference type="EMBL" id="KAK8489423.1"/>
    </source>
</evidence>
<dbReference type="Pfam" id="PF08392">
    <property type="entry name" value="FAE1_CUT1_RppA"/>
    <property type="match status" value="1"/>
</dbReference>
<dbReference type="PANTHER" id="PTHR31561">
    <property type="entry name" value="3-KETOACYL-COA SYNTHASE"/>
    <property type="match status" value="1"/>
</dbReference>
<evidence type="ECO:0000259" key="3">
    <source>
        <dbReference type="Pfam" id="PF08392"/>
    </source>
</evidence>
<dbReference type="SUPFAM" id="SSF53901">
    <property type="entry name" value="Thiolase-like"/>
    <property type="match status" value="1"/>
</dbReference>
<keyword evidence="1" id="KW-0012">Acyltransferase</keyword>
<feature type="domain" description="FAE" evidence="3">
    <location>
        <begin position="9"/>
        <end position="95"/>
    </location>
</feature>
<evidence type="ECO:0000313" key="5">
    <source>
        <dbReference type="Proteomes" id="UP001396334"/>
    </source>
</evidence>
<dbReference type="InterPro" id="IPR013601">
    <property type="entry name" value="FAE1_typ3_polyketide_synth"/>
</dbReference>
<dbReference type="InterPro" id="IPR016039">
    <property type="entry name" value="Thiolase-like"/>
</dbReference>
<proteinExistence type="predicted"/>
<dbReference type="InterPro" id="IPR012392">
    <property type="entry name" value="3-ktacl-CoA_syn"/>
</dbReference>
<accession>A0ABR2A8S9</accession>
<keyword evidence="5" id="KW-1185">Reference proteome</keyword>
<comment type="caution">
    <text evidence="4">The sequence shown here is derived from an EMBL/GenBank/DDBJ whole genome shotgun (WGS) entry which is preliminary data.</text>
</comment>
<name>A0ABR2A8S9_9ROSI</name>